<dbReference type="PANTHER" id="PTHR47506:SF6">
    <property type="entry name" value="HTH-TYPE TRANSCRIPTIONAL REPRESSOR NEMR"/>
    <property type="match status" value="1"/>
</dbReference>
<organism evidence="6 7">
    <name type="scientific">Microterricola viridarii</name>
    <dbReference type="NCBI Taxonomy" id="412690"/>
    <lineage>
        <taxon>Bacteria</taxon>
        <taxon>Bacillati</taxon>
        <taxon>Actinomycetota</taxon>
        <taxon>Actinomycetes</taxon>
        <taxon>Micrococcales</taxon>
        <taxon>Microbacteriaceae</taxon>
        <taxon>Microterricola</taxon>
    </lineage>
</organism>
<name>A0A120I1F8_9MICO</name>
<dbReference type="SUPFAM" id="SSF48498">
    <property type="entry name" value="Tetracyclin repressor-like, C-terminal domain"/>
    <property type="match status" value="1"/>
</dbReference>
<dbReference type="InterPro" id="IPR011075">
    <property type="entry name" value="TetR_C"/>
</dbReference>
<keyword evidence="1" id="KW-0805">Transcription regulation</keyword>
<evidence type="ECO:0000256" key="1">
    <source>
        <dbReference type="ARBA" id="ARBA00023015"/>
    </source>
</evidence>
<dbReference type="SUPFAM" id="SSF46689">
    <property type="entry name" value="Homeodomain-like"/>
    <property type="match status" value="1"/>
</dbReference>
<evidence type="ECO:0000313" key="6">
    <source>
        <dbReference type="EMBL" id="AMB60003.1"/>
    </source>
</evidence>
<accession>A0A120I1F8</accession>
<evidence type="ECO:0000259" key="5">
    <source>
        <dbReference type="PROSITE" id="PS50977"/>
    </source>
</evidence>
<dbReference type="PRINTS" id="PR00455">
    <property type="entry name" value="HTHTETR"/>
</dbReference>
<gene>
    <name evidence="6" type="ORF">AWU67_15335</name>
</gene>
<dbReference type="OrthoDB" id="7505659at2"/>
<dbReference type="Proteomes" id="UP000058305">
    <property type="component" value="Chromosome"/>
</dbReference>
<protein>
    <submittedName>
        <fullName evidence="6">TetR family transcriptional regulator</fullName>
    </submittedName>
</protein>
<dbReference type="KEGG" id="mvd:AWU67_15335"/>
<evidence type="ECO:0000256" key="2">
    <source>
        <dbReference type="ARBA" id="ARBA00023125"/>
    </source>
</evidence>
<dbReference type="AlphaFoldDB" id="A0A120I1F8"/>
<dbReference type="EMBL" id="CP014145">
    <property type="protein sequence ID" value="AMB60003.1"/>
    <property type="molecule type" value="Genomic_DNA"/>
</dbReference>
<dbReference type="InterPro" id="IPR009057">
    <property type="entry name" value="Homeodomain-like_sf"/>
</dbReference>
<dbReference type="PROSITE" id="PS50977">
    <property type="entry name" value="HTH_TETR_2"/>
    <property type="match status" value="1"/>
</dbReference>
<evidence type="ECO:0000313" key="7">
    <source>
        <dbReference type="Proteomes" id="UP000058305"/>
    </source>
</evidence>
<evidence type="ECO:0000256" key="4">
    <source>
        <dbReference type="PROSITE-ProRule" id="PRU00335"/>
    </source>
</evidence>
<keyword evidence="7" id="KW-1185">Reference proteome</keyword>
<dbReference type="InterPro" id="IPR001647">
    <property type="entry name" value="HTH_TetR"/>
</dbReference>
<dbReference type="Pfam" id="PF00440">
    <property type="entry name" value="TetR_N"/>
    <property type="match status" value="1"/>
</dbReference>
<keyword evidence="3" id="KW-0804">Transcription</keyword>
<sequence>MARRGSYAKGVAKRDEILTEALRVIARNGYNRTSVRELADAVGLSQAGLLHYFSSKEELFAAVLQKRDEVDSRDFVGADGDTSLASLAVSENPFDSLATVMRHNTEVPGLAQLYTRLSAEATDASHPAHDFFVRRGQDFRSYFASSVRAAQAAGKLSPAIDADKVSTIMIALADGLQTQWMIDPELDMAEHIDYLAELLGLVP</sequence>
<dbReference type="GO" id="GO:0003677">
    <property type="term" value="F:DNA binding"/>
    <property type="evidence" value="ECO:0007669"/>
    <property type="project" value="UniProtKB-UniRule"/>
</dbReference>
<keyword evidence="2 4" id="KW-0238">DNA-binding</keyword>
<feature type="DNA-binding region" description="H-T-H motif" evidence="4">
    <location>
        <begin position="34"/>
        <end position="53"/>
    </location>
</feature>
<dbReference type="RefSeq" id="WP_067231039.1">
    <property type="nucleotide sequence ID" value="NZ_CP014145.1"/>
</dbReference>
<reference evidence="6 7" key="1">
    <citation type="journal article" date="2016" name="J. Biotechnol.">
        <title>First complete genome sequence of a species in the genus Microterricola, an extremophilic cold active enzyme producing bacterial strain ERGS5:02 isolated from Sikkim Himalaya.</title>
        <authorList>
            <person name="Himanshu"/>
            <person name="Swarnkar M.K."/>
            <person name="Singh D."/>
            <person name="Kumar R."/>
        </authorList>
    </citation>
    <scope>NUCLEOTIDE SEQUENCE [LARGE SCALE GENOMIC DNA]</scope>
    <source>
        <strain evidence="6 7">ERGS5:02</strain>
    </source>
</reference>
<reference evidence="7" key="2">
    <citation type="submission" date="2016-01" db="EMBL/GenBank/DDBJ databases">
        <title>First complete genome sequence of a species in the genus Microterricola, an extremophilic cold active enzyme producing strain ERGS5:02 isolated from Sikkim Himalaya.</title>
        <authorList>
            <person name="Kumar R."/>
            <person name="Singh D."/>
            <person name="Swarnkar M.K."/>
        </authorList>
    </citation>
    <scope>NUCLEOTIDE SEQUENCE [LARGE SCALE GENOMIC DNA]</scope>
    <source>
        <strain evidence="7">ERGS5:02</strain>
    </source>
</reference>
<proteinExistence type="predicted"/>
<dbReference type="Gene3D" id="1.10.357.10">
    <property type="entry name" value="Tetracycline Repressor, domain 2"/>
    <property type="match status" value="1"/>
</dbReference>
<dbReference type="PANTHER" id="PTHR47506">
    <property type="entry name" value="TRANSCRIPTIONAL REGULATORY PROTEIN"/>
    <property type="match status" value="1"/>
</dbReference>
<dbReference type="Pfam" id="PF16925">
    <property type="entry name" value="TetR_C_13"/>
    <property type="match status" value="1"/>
</dbReference>
<dbReference type="InterPro" id="IPR036271">
    <property type="entry name" value="Tet_transcr_reg_TetR-rel_C_sf"/>
</dbReference>
<evidence type="ECO:0000256" key="3">
    <source>
        <dbReference type="ARBA" id="ARBA00023163"/>
    </source>
</evidence>
<feature type="domain" description="HTH tetR-type" evidence="5">
    <location>
        <begin position="11"/>
        <end position="71"/>
    </location>
</feature>